<comment type="caution">
    <text evidence="2">The sequence shown here is derived from an EMBL/GenBank/DDBJ whole genome shotgun (WGS) entry which is preliminary data.</text>
</comment>
<evidence type="ECO:0000256" key="1">
    <source>
        <dbReference type="SAM" id="Phobius"/>
    </source>
</evidence>
<proteinExistence type="predicted"/>
<keyword evidence="1" id="KW-0472">Membrane</keyword>
<accession>A0A3E2HL53</accession>
<dbReference type="OrthoDB" id="4523233at2759"/>
<organism evidence="2 3">
    <name type="scientific">Scytalidium lignicola</name>
    <name type="common">Hyphomycete</name>
    <dbReference type="NCBI Taxonomy" id="5539"/>
    <lineage>
        <taxon>Eukaryota</taxon>
        <taxon>Fungi</taxon>
        <taxon>Dikarya</taxon>
        <taxon>Ascomycota</taxon>
        <taxon>Pezizomycotina</taxon>
        <taxon>Leotiomycetes</taxon>
        <taxon>Leotiomycetes incertae sedis</taxon>
        <taxon>Scytalidium</taxon>
    </lineage>
</organism>
<dbReference type="Proteomes" id="UP000258309">
    <property type="component" value="Unassembled WGS sequence"/>
</dbReference>
<keyword evidence="1" id="KW-1133">Transmembrane helix</keyword>
<name>A0A3E2HL53_SCYLI</name>
<protein>
    <submittedName>
        <fullName evidence="2">Uncharacterized protein</fullName>
    </submittedName>
</protein>
<feature type="non-terminal residue" evidence="2">
    <location>
        <position position="182"/>
    </location>
</feature>
<dbReference type="EMBL" id="NCSJ02000025">
    <property type="protein sequence ID" value="RFU34117.1"/>
    <property type="molecule type" value="Genomic_DNA"/>
</dbReference>
<evidence type="ECO:0000313" key="2">
    <source>
        <dbReference type="EMBL" id="RFU34117.1"/>
    </source>
</evidence>
<feature type="transmembrane region" description="Helical" evidence="1">
    <location>
        <begin position="27"/>
        <end position="47"/>
    </location>
</feature>
<reference evidence="2 3" key="1">
    <citation type="submission" date="2018-05" db="EMBL/GenBank/DDBJ databases">
        <title>Draft genome sequence of Scytalidium lignicola DSM 105466, a ubiquitous saprotrophic fungus.</title>
        <authorList>
            <person name="Buettner E."/>
            <person name="Gebauer A.M."/>
            <person name="Hofrichter M."/>
            <person name="Liers C."/>
            <person name="Kellner H."/>
        </authorList>
    </citation>
    <scope>NUCLEOTIDE SEQUENCE [LARGE SCALE GENOMIC DNA]</scope>
    <source>
        <strain evidence="2 3">DSM 105466</strain>
    </source>
</reference>
<evidence type="ECO:0000313" key="3">
    <source>
        <dbReference type="Proteomes" id="UP000258309"/>
    </source>
</evidence>
<dbReference type="AlphaFoldDB" id="A0A3E2HL53"/>
<gene>
    <name evidence="2" type="ORF">B7463_g2195</name>
</gene>
<sequence length="182" mass="20742">MAHTYHAVALREFRALVLQITKGNAKAVMSFALFKIILCIASPRYVFNNDTMKTTKTTTIMNKKSIVVGEEEKEEEKEKDLLDSLYVLLVAQRGYWHLQPAAFTYFEDATIVKWLQHEKTLSTNAQNRDVLKLVDELGSMNAASGHSLEAKRVCFAAILPLRQFFATVALRLLTWDVTSRSW</sequence>
<feature type="non-terminal residue" evidence="2">
    <location>
        <position position="1"/>
    </location>
</feature>
<keyword evidence="1" id="KW-0812">Transmembrane</keyword>
<keyword evidence="3" id="KW-1185">Reference proteome</keyword>